<feature type="domain" description="ABC transmembrane type-1" evidence="9">
    <location>
        <begin position="62"/>
        <end position="255"/>
    </location>
</feature>
<dbReference type="AlphaFoldDB" id="A0A3A4A6R1"/>
<dbReference type="InterPro" id="IPR035906">
    <property type="entry name" value="MetI-like_sf"/>
</dbReference>
<evidence type="ECO:0000256" key="4">
    <source>
        <dbReference type="ARBA" id="ARBA00022692"/>
    </source>
</evidence>
<evidence type="ECO:0000256" key="3">
    <source>
        <dbReference type="ARBA" id="ARBA00022475"/>
    </source>
</evidence>
<keyword evidence="4 7" id="KW-0812">Transmembrane</keyword>
<dbReference type="GO" id="GO:0005886">
    <property type="term" value="C:plasma membrane"/>
    <property type="evidence" value="ECO:0007669"/>
    <property type="project" value="UniProtKB-SubCell"/>
</dbReference>
<evidence type="ECO:0000313" key="11">
    <source>
        <dbReference type="Proteomes" id="UP000265768"/>
    </source>
</evidence>
<evidence type="ECO:0000313" key="10">
    <source>
        <dbReference type="EMBL" id="RJL21492.1"/>
    </source>
</evidence>
<comment type="similarity">
    <text evidence="7">Belongs to the binding-protein-dependent transport system permease family.</text>
</comment>
<dbReference type="SUPFAM" id="SSF161098">
    <property type="entry name" value="MetI-like"/>
    <property type="match status" value="1"/>
</dbReference>
<dbReference type="PROSITE" id="PS50928">
    <property type="entry name" value="ABC_TM1"/>
    <property type="match status" value="1"/>
</dbReference>
<keyword evidence="5 7" id="KW-1133">Transmembrane helix</keyword>
<reference evidence="10 11" key="1">
    <citation type="submission" date="2018-09" db="EMBL/GenBank/DDBJ databases">
        <title>YIM 75507 draft genome.</title>
        <authorList>
            <person name="Tang S."/>
            <person name="Feng Y."/>
        </authorList>
    </citation>
    <scope>NUCLEOTIDE SEQUENCE [LARGE SCALE GENOMIC DNA]</scope>
    <source>
        <strain evidence="10 11">YIM 75507</strain>
    </source>
</reference>
<feature type="signal peptide" evidence="8">
    <location>
        <begin position="1"/>
        <end position="18"/>
    </location>
</feature>
<feature type="transmembrane region" description="Helical" evidence="7">
    <location>
        <begin position="231"/>
        <end position="255"/>
    </location>
</feature>
<protein>
    <submittedName>
        <fullName evidence="10">Carbohydrate ABC transporter permease</fullName>
    </submittedName>
</protein>
<comment type="caution">
    <text evidence="10">The sequence shown here is derived from an EMBL/GenBank/DDBJ whole genome shotgun (WGS) entry which is preliminary data.</text>
</comment>
<keyword evidence="3" id="KW-1003">Cell membrane</keyword>
<evidence type="ECO:0000256" key="1">
    <source>
        <dbReference type="ARBA" id="ARBA00004651"/>
    </source>
</evidence>
<dbReference type="EMBL" id="QZEY01000025">
    <property type="protein sequence ID" value="RJL21492.1"/>
    <property type="molecule type" value="Genomic_DNA"/>
</dbReference>
<dbReference type="PANTHER" id="PTHR43744:SF12">
    <property type="entry name" value="ABC TRANSPORTER PERMEASE PROTEIN MG189-RELATED"/>
    <property type="match status" value="1"/>
</dbReference>
<keyword evidence="8" id="KW-0732">Signal</keyword>
<keyword evidence="2 7" id="KW-0813">Transport</keyword>
<comment type="subcellular location">
    <subcellularLocation>
        <location evidence="1 7">Cell membrane</location>
        <topology evidence="1 7">Multi-pass membrane protein</topology>
    </subcellularLocation>
</comment>
<feature type="transmembrane region" description="Helical" evidence="7">
    <location>
        <begin position="171"/>
        <end position="198"/>
    </location>
</feature>
<keyword evidence="6 7" id="KW-0472">Membrane</keyword>
<feature type="transmembrane region" description="Helical" evidence="7">
    <location>
        <begin position="131"/>
        <end position="150"/>
    </location>
</feature>
<dbReference type="PANTHER" id="PTHR43744">
    <property type="entry name" value="ABC TRANSPORTER PERMEASE PROTEIN MG189-RELATED-RELATED"/>
    <property type="match status" value="1"/>
</dbReference>
<accession>A0A3A4A6R1</accession>
<dbReference type="OrthoDB" id="4821463at2"/>
<name>A0A3A4A6R1_9ACTN</name>
<evidence type="ECO:0000259" key="9">
    <source>
        <dbReference type="PROSITE" id="PS50928"/>
    </source>
</evidence>
<sequence length="270" mass="28410">MLAAALVYCLFPLLWLLAAATKSPSELYGTAPFGLTPHAGERLAGNLRALFSRDGGVFARWLLNTLVYAGGGAALGTLLAALAGHALAWYRFPGRGLVSVLILGGVMVPPAVLAVPVFLLMSEAGLTNTMWAVLLPSLVSPVAVHLMRLFSAASVPGSLLEAARLDGLGEAAIFARVVFRLLAPGLTTVFLFQLVAVWNNFLLPLIVLSDQDLYPVTLGLVAWQGNAVRDAALTTLVITGSLVAVLPLIAAFLLLQRYWRADLAAGGVKD</sequence>
<evidence type="ECO:0000256" key="7">
    <source>
        <dbReference type="RuleBase" id="RU363032"/>
    </source>
</evidence>
<feature type="transmembrane region" description="Helical" evidence="7">
    <location>
        <begin position="97"/>
        <end position="119"/>
    </location>
</feature>
<dbReference type="InterPro" id="IPR000515">
    <property type="entry name" value="MetI-like"/>
</dbReference>
<dbReference type="CDD" id="cd06261">
    <property type="entry name" value="TM_PBP2"/>
    <property type="match status" value="1"/>
</dbReference>
<gene>
    <name evidence="10" type="ORF">D5H75_37415</name>
</gene>
<proteinExistence type="inferred from homology"/>
<keyword evidence="11" id="KW-1185">Reference proteome</keyword>
<evidence type="ECO:0000256" key="8">
    <source>
        <dbReference type="SAM" id="SignalP"/>
    </source>
</evidence>
<dbReference type="Proteomes" id="UP000265768">
    <property type="component" value="Unassembled WGS sequence"/>
</dbReference>
<evidence type="ECO:0000256" key="6">
    <source>
        <dbReference type="ARBA" id="ARBA00023136"/>
    </source>
</evidence>
<dbReference type="Gene3D" id="1.10.3720.10">
    <property type="entry name" value="MetI-like"/>
    <property type="match status" value="1"/>
</dbReference>
<organism evidence="10 11">
    <name type="scientific">Bailinhaonella thermotolerans</name>
    <dbReference type="NCBI Taxonomy" id="1070861"/>
    <lineage>
        <taxon>Bacteria</taxon>
        <taxon>Bacillati</taxon>
        <taxon>Actinomycetota</taxon>
        <taxon>Actinomycetes</taxon>
        <taxon>Streptosporangiales</taxon>
        <taxon>Streptosporangiaceae</taxon>
        <taxon>Bailinhaonella</taxon>
    </lineage>
</organism>
<dbReference type="GO" id="GO:0055085">
    <property type="term" value="P:transmembrane transport"/>
    <property type="evidence" value="ECO:0007669"/>
    <property type="project" value="InterPro"/>
</dbReference>
<evidence type="ECO:0000256" key="5">
    <source>
        <dbReference type="ARBA" id="ARBA00022989"/>
    </source>
</evidence>
<dbReference type="Pfam" id="PF00528">
    <property type="entry name" value="BPD_transp_1"/>
    <property type="match status" value="1"/>
</dbReference>
<feature type="transmembrane region" description="Helical" evidence="7">
    <location>
        <begin position="66"/>
        <end position="90"/>
    </location>
</feature>
<feature type="chain" id="PRO_5039179578" evidence="8">
    <location>
        <begin position="19"/>
        <end position="270"/>
    </location>
</feature>
<evidence type="ECO:0000256" key="2">
    <source>
        <dbReference type="ARBA" id="ARBA00022448"/>
    </source>
</evidence>